<dbReference type="PROSITE" id="PS50005">
    <property type="entry name" value="TPR"/>
    <property type="match status" value="1"/>
</dbReference>
<dbReference type="InterPro" id="IPR019734">
    <property type="entry name" value="TPR_rpt"/>
</dbReference>
<feature type="transmembrane region" description="Helical" evidence="3">
    <location>
        <begin position="241"/>
        <end position="259"/>
    </location>
</feature>
<keyword evidence="3" id="KW-1133">Transmembrane helix</keyword>
<dbReference type="OrthoDB" id="5497646at2"/>
<feature type="repeat" description="TPR" evidence="1">
    <location>
        <begin position="50"/>
        <end position="83"/>
    </location>
</feature>
<evidence type="ECO:0000313" key="6">
    <source>
        <dbReference type="Proteomes" id="UP000199400"/>
    </source>
</evidence>
<proteinExistence type="predicted"/>
<keyword evidence="3" id="KW-0812">Transmembrane</keyword>
<dbReference type="InterPro" id="IPR011990">
    <property type="entry name" value="TPR-like_helical_dom_sf"/>
</dbReference>
<keyword evidence="3" id="KW-0472">Membrane</keyword>
<protein>
    <submittedName>
        <fullName evidence="5">TPR repeat-containing protein</fullName>
    </submittedName>
</protein>
<dbReference type="Proteomes" id="UP000199400">
    <property type="component" value="Unassembled WGS sequence"/>
</dbReference>
<sequence>MKKPIVTLVAAAFLASSMPARSAAAAVYVPIAVRAALAQPPPTDASGETFESLAEQARAKYREKDYAAAVALFERAYALQPDPAILFNIGRIQEQANNVDAAIAYYQKFIADESVDIGLRDTALQRLATLEKIVEIREKEEAKSKPKQPEPAKQPEADQPVGPQPGPQSPPGDDKSAQNKAKLLRPIGYTMFGVGAALLIGGGVAGGLAKGQENKFEAAETLDDQREAGQKGKSLAATADGLFIAGGVLAVVGMVLLLVPKARKSKAVQAMQPKVSPSQLGLGYVYRF</sequence>
<dbReference type="Pfam" id="PF13432">
    <property type="entry name" value="TPR_16"/>
    <property type="match status" value="1"/>
</dbReference>
<keyword evidence="6" id="KW-1185">Reference proteome</keyword>
<accession>A0A1I2ECU0</accession>
<organism evidence="5 6">
    <name type="scientific">Nannocystis exedens</name>
    <dbReference type="NCBI Taxonomy" id="54"/>
    <lineage>
        <taxon>Bacteria</taxon>
        <taxon>Pseudomonadati</taxon>
        <taxon>Myxococcota</taxon>
        <taxon>Polyangia</taxon>
        <taxon>Nannocystales</taxon>
        <taxon>Nannocystaceae</taxon>
        <taxon>Nannocystis</taxon>
    </lineage>
</organism>
<name>A0A1I2ECU0_9BACT</name>
<reference evidence="6" key="1">
    <citation type="submission" date="2016-10" db="EMBL/GenBank/DDBJ databases">
        <authorList>
            <person name="Varghese N."/>
            <person name="Submissions S."/>
        </authorList>
    </citation>
    <scope>NUCLEOTIDE SEQUENCE [LARGE SCALE GENOMIC DNA]</scope>
    <source>
        <strain evidence="6">ATCC 25963</strain>
    </source>
</reference>
<evidence type="ECO:0000256" key="2">
    <source>
        <dbReference type="SAM" id="MobiDB-lite"/>
    </source>
</evidence>
<keyword evidence="1" id="KW-0802">TPR repeat</keyword>
<evidence type="ECO:0000256" key="1">
    <source>
        <dbReference type="PROSITE-ProRule" id="PRU00339"/>
    </source>
</evidence>
<evidence type="ECO:0000256" key="4">
    <source>
        <dbReference type="SAM" id="SignalP"/>
    </source>
</evidence>
<feature type="region of interest" description="Disordered" evidence="2">
    <location>
        <begin position="139"/>
        <end position="178"/>
    </location>
</feature>
<gene>
    <name evidence="5" type="ORF">SAMN02745121_06027</name>
</gene>
<keyword evidence="4" id="KW-0732">Signal</keyword>
<evidence type="ECO:0000313" key="5">
    <source>
        <dbReference type="EMBL" id="SFE90762.1"/>
    </source>
</evidence>
<dbReference type="RefSeq" id="WP_096332494.1">
    <property type="nucleotide sequence ID" value="NZ_FOMX01000022.1"/>
</dbReference>
<dbReference type="STRING" id="54.SAMN02745121_06027"/>
<dbReference type="Gene3D" id="1.25.40.10">
    <property type="entry name" value="Tetratricopeptide repeat domain"/>
    <property type="match status" value="1"/>
</dbReference>
<dbReference type="EMBL" id="FOMX01000022">
    <property type="protein sequence ID" value="SFE90762.1"/>
    <property type="molecule type" value="Genomic_DNA"/>
</dbReference>
<dbReference type="AlphaFoldDB" id="A0A1I2ECU0"/>
<evidence type="ECO:0000256" key="3">
    <source>
        <dbReference type="SAM" id="Phobius"/>
    </source>
</evidence>
<dbReference type="SUPFAM" id="SSF48452">
    <property type="entry name" value="TPR-like"/>
    <property type="match status" value="1"/>
</dbReference>
<feature type="signal peptide" evidence="4">
    <location>
        <begin position="1"/>
        <end position="25"/>
    </location>
</feature>
<feature type="compositionally biased region" description="Basic and acidic residues" evidence="2">
    <location>
        <begin position="139"/>
        <end position="156"/>
    </location>
</feature>
<feature type="chain" id="PRO_5011790192" evidence="4">
    <location>
        <begin position="26"/>
        <end position="288"/>
    </location>
</feature>